<protein>
    <submittedName>
        <fullName evidence="2">Uncharacterized protein</fullName>
    </submittedName>
</protein>
<evidence type="ECO:0000256" key="1">
    <source>
        <dbReference type="SAM" id="MobiDB-lite"/>
    </source>
</evidence>
<dbReference type="GeneID" id="54553905"/>
<organism evidence="2 3">
    <name type="scientific">Westerdykella ornata</name>
    <dbReference type="NCBI Taxonomy" id="318751"/>
    <lineage>
        <taxon>Eukaryota</taxon>
        <taxon>Fungi</taxon>
        <taxon>Dikarya</taxon>
        <taxon>Ascomycota</taxon>
        <taxon>Pezizomycotina</taxon>
        <taxon>Dothideomycetes</taxon>
        <taxon>Pleosporomycetidae</taxon>
        <taxon>Pleosporales</taxon>
        <taxon>Sporormiaceae</taxon>
        <taxon>Westerdykella</taxon>
    </lineage>
</organism>
<evidence type="ECO:0000313" key="3">
    <source>
        <dbReference type="Proteomes" id="UP000800097"/>
    </source>
</evidence>
<accession>A0A6A6JQX7</accession>
<feature type="region of interest" description="Disordered" evidence="1">
    <location>
        <begin position="133"/>
        <end position="152"/>
    </location>
</feature>
<feature type="compositionally biased region" description="Basic and acidic residues" evidence="1">
    <location>
        <begin position="204"/>
        <end position="215"/>
    </location>
</feature>
<dbReference type="EMBL" id="ML986487">
    <property type="protein sequence ID" value="KAF2279031.1"/>
    <property type="molecule type" value="Genomic_DNA"/>
</dbReference>
<feature type="compositionally biased region" description="Low complexity" evidence="1">
    <location>
        <begin position="307"/>
        <end position="318"/>
    </location>
</feature>
<dbReference type="AlphaFoldDB" id="A0A6A6JQX7"/>
<sequence length="344" mass="35347">MGFKDSMVKLRKAMLCGGGEGSRHSLQIVGGSVNALEAKLLIVCVDEGATDGLSDFPFPGISSTLLLNPTNFYPRKALIREKASSDAHLISLSSFPPLDAANHHHSPSATSSPAHSFPASLVSSRCPSTTLLNSASSNLPTSLPTPPRREFSDSILPVRMPASAHASSGIGAGAGTGNRMKGLWERTRRLSSSLGGSTHGHNHGHGDAAGHEGRKGGKGGTAASDEEGVVLLNLDLAFKENGLDSERASAKSVEGFEVQDCVGGAREAAVAVSAKGNVRELEVAVKGYGKENGGIKEVPSPIEDPFASRSSLAGGRASSSDEDDCVAGAGQVIVGERVPLVASH</sequence>
<dbReference type="Proteomes" id="UP000800097">
    <property type="component" value="Unassembled WGS sequence"/>
</dbReference>
<feature type="compositionally biased region" description="Low complexity" evidence="1">
    <location>
        <begin position="107"/>
        <end position="120"/>
    </location>
</feature>
<gene>
    <name evidence="2" type="ORF">EI97DRAFT_456436</name>
</gene>
<dbReference type="RefSeq" id="XP_033656570.1">
    <property type="nucleotide sequence ID" value="XM_033800730.1"/>
</dbReference>
<name>A0A6A6JQX7_WESOR</name>
<feature type="region of interest" description="Disordered" evidence="1">
    <location>
        <begin position="190"/>
        <end position="223"/>
    </location>
</feature>
<keyword evidence="3" id="KW-1185">Reference proteome</keyword>
<feature type="compositionally biased region" description="Low complexity" evidence="1">
    <location>
        <begin position="133"/>
        <end position="142"/>
    </location>
</feature>
<evidence type="ECO:0000313" key="2">
    <source>
        <dbReference type="EMBL" id="KAF2279031.1"/>
    </source>
</evidence>
<feature type="region of interest" description="Disordered" evidence="1">
    <location>
        <begin position="101"/>
        <end position="120"/>
    </location>
</feature>
<feature type="region of interest" description="Disordered" evidence="1">
    <location>
        <begin position="295"/>
        <end position="324"/>
    </location>
</feature>
<proteinExistence type="predicted"/>
<reference evidence="2" key="1">
    <citation type="journal article" date="2020" name="Stud. Mycol.">
        <title>101 Dothideomycetes genomes: a test case for predicting lifestyles and emergence of pathogens.</title>
        <authorList>
            <person name="Haridas S."/>
            <person name="Albert R."/>
            <person name="Binder M."/>
            <person name="Bloem J."/>
            <person name="Labutti K."/>
            <person name="Salamov A."/>
            <person name="Andreopoulos B."/>
            <person name="Baker S."/>
            <person name="Barry K."/>
            <person name="Bills G."/>
            <person name="Bluhm B."/>
            <person name="Cannon C."/>
            <person name="Castanera R."/>
            <person name="Culley D."/>
            <person name="Daum C."/>
            <person name="Ezra D."/>
            <person name="Gonzalez J."/>
            <person name="Henrissat B."/>
            <person name="Kuo A."/>
            <person name="Liang C."/>
            <person name="Lipzen A."/>
            <person name="Lutzoni F."/>
            <person name="Magnuson J."/>
            <person name="Mondo S."/>
            <person name="Nolan M."/>
            <person name="Ohm R."/>
            <person name="Pangilinan J."/>
            <person name="Park H.-J."/>
            <person name="Ramirez L."/>
            <person name="Alfaro M."/>
            <person name="Sun H."/>
            <person name="Tritt A."/>
            <person name="Yoshinaga Y."/>
            <person name="Zwiers L.-H."/>
            <person name="Turgeon B."/>
            <person name="Goodwin S."/>
            <person name="Spatafora J."/>
            <person name="Crous P."/>
            <person name="Grigoriev I."/>
        </authorList>
    </citation>
    <scope>NUCLEOTIDE SEQUENCE</scope>
    <source>
        <strain evidence="2">CBS 379.55</strain>
    </source>
</reference>